<accession>A0ABT4UI49</accession>
<protein>
    <submittedName>
        <fullName evidence="10">FtsX-like permease family protein</fullName>
    </submittedName>
</protein>
<dbReference type="Proteomes" id="UP001210231">
    <property type="component" value="Unassembled WGS sequence"/>
</dbReference>
<comment type="caution">
    <text evidence="10">The sequence shown here is derived from an EMBL/GenBank/DDBJ whole genome shotgun (WGS) entry which is preliminary data.</text>
</comment>
<keyword evidence="6 7" id="KW-0472">Membrane</keyword>
<evidence type="ECO:0000256" key="7">
    <source>
        <dbReference type="SAM" id="Phobius"/>
    </source>
</evidence>
<proteinExistence type="inferred from homology"/>
<dbReference type="RefSeq" id="WP_407030839.1">
    <property type="nucleotide sequence ID" value="NZ_JAQGEF010000006.1"/>
</dbReference>
<evidence type="ECO:0000313" key="10">
    <source>
        <dbReference type="EMBL" id="MDA3614514.1"/>
    </source>
</evidence>
<evidence type="ECO:0000256" key="6">
    <source>
        <dbReference type="ARBA" id="ARBA00023136"/>
    </source>
</evidence>
<dbReference type="Pfam" id="PF02687">
    <property type="entry name" value="FtsX"/>
    <property type="match status" value="1"/>
</dbReference>
<dbReference type="Pfam" id="PF12704">
    <property type="entry name" value="MacB_PCD"/>
    <property type="match status" value="1"/>
</dbReference>
<keyword evidence="5 7" id="KW-1133">Transmembrane helix</keyword>
<dbReference type="InterPro" id="IPR025857">
    <property type="entry name" value="MacB_PCD"/>
</dbReference>
<feature type="transmembrane region" description="Helical" evidence="7">
    <location>
        <begin position="266"/>
        <end position="289"/>
    </location>
</feature>
<feature type="transmembrane region" description="Helical" evidence="7">
    <location>
        <begin position="358"/>
        <end position="379"/>
    </location>
</feature>
<evidence type="ECO:0000256" key="2">
    <source>
        <dbReference type="ARBA" id="ARBA00005236"/>
    </source>
</evidence>
<feature type="transmembrane region" description="Helical" evidence="7">
    <location>
        <begin position="12"/>
        <end position="34"/>
    </location>
</feature>
<evidence type="ECO:0000256" key="1">
    <source>
        <dbReference type="ARBA" id="ARBA00004651"/>
    </source>
</evidence>
<dbReference type="InterPro" id="IPR003838">
    <property type="entry name" value="ABC3_permease_C"/>
</dbReference>
<keyword evidence="3" id="KW-1003">Cell membrane</keyword>
<evidence type="ECO:0000256" key="3">
    <source>
        <dbReference type="ARBA" id="ARBA00022475"/>
    </source>
</evidence>
<organism evidence="10 11">
    <name type="scientific">Polluticaenibacter yanchengensis</name>
    <dbReference type="NCBI Taxonomy" id="3014562"/>
    <lineage>
        <taxon>Bacteria</taxon>
        <taxon>Pseudomonadati</taxon>
        <taxon>Bacteroidota</taxon>
        <taxon>Chitinophagia</taxon>
        <taxon>Chitinophagales</taxon>
        <taxon>Chitinophagaceae</taxon>
        <taxon>Polluticaenibacter</taxon>
    </lineage>
</organism>
<name>A0ABT4UI49_9BACT</name>
<dbReference type="PANTHER" id="PTHR30489">
    <property type="entry name" value="LIPOPROTEIN-RELEASING SYSTEM TRANSMEMBRANE PROTEIN LOLE"/>
    <property type="match status" value="1"/>
</dbReference>
<evidence type="ECO:0000256" key="5">
    <source>
        <dbReference type="ARBA" id="ARBA00022989"/>
    </source>
</evidence>
<feature type="transmembrane region" description="Helical" evidence="7">
    <location>
        <begin position="310"/>
        <end position="338"/>
    </location>
</feature>
<feature type="domain" description="ABC3 transporter permease C-terminal" evidence="8">
    <location>
        <begin position="266"/>
        <end position="391"/>
    </location>
</feature>
<gene>
    <name evidence="10" type="ORF">O3P16_06815</name>
</gene>
<evidence type="ECO:0000256" key="4">
    <source>
        <dbReference type="ARBA" id="ARBA00022692"/>
    </source>
</evidence>
<dbReference type="InterPro" id="IPR051447">
    <property type="entry name" value="Lipoprotein-release_system"/>
</dbReference>
<sequence length="398" mass="44783">MFNKKPTFSRFIIRLAIAATAVSVAAMIVTLGMVNGFQHAISEKVFGFWGHVRVQNIAPIRSMTAEEAPMFRTPQIDSLLKTDKNIVHYQTYAIKSVVLKTKENFEGAVLKGIDSSFNLSHQQQFLIEGAPISYPATGYSNQVLVSQKIAATLQIKVSDTLHCFFIRNQENINVRPIVVSGIYKTGIDEYDNNFIIGDIRFLRRLNLWQTNEIGAYEAWLKAPSLMDSTAWHLYSELPQGIAAHSIHEIAPGIFDWLQVQDKTKSIVVIIMIIVAAINLITCLLILVMERTQMIGVLKAMGLQTANIKKIFWYYSGYISLLGIGLGLIFGLGLCYLQKYTGLIKMDETTYYLSEVPVYIIWWQVAGVIACSIIICFLALRLPLIYINKVSPVKAIRFN</sequence>
<keyword evidence="11" id="KW-1185">Reference proteome</keyword>
<dbReference type="PANTHER" id="PTHR30489:SF0">
    <property type="entry name" value="LIPOPROTEIN-RELEASING SYSTEM TRANSMEMBRANE PROTEIN LOLE"/>
    <property type="match status" value="1"/>
</dbReference>
<reference evidence="10 11" key="1">
    <citation type="submission" date="2022-12" db="EMBL/GenBank/DDBJ databases">
        <title>Chitinophagaceae gen. sp. nov., a new member of the family Chitinophagaceae, isolated from soil in a chemical factory.</title>
        <authorList>
            <person name="Ke Z."/>
        </authorList>
    </citation>
    <scope>NUCLEOTIDE SEQUENCE [LARGE SCALE GENOMIC DNA]</scope>
    <source>
        <strain evidence="10 11">LY-5</strain>
    </source>
</reference>
<dbReference type="EMBL" id="JAQGEF010000006">
    <property type="protein sequence ID" value="MDA3614514.1"/>
    <property type="molecule type" value="Genomic_DNA"/>
</dbReference>
<comment type="similarity">
    <text evidence="2">Belongs to the ABC-4 integral membrane protein family. LolC/E subfamily.</text>
</comment>
<evidence type="ECO:0000259" key="9">
    <source>
        <dbReference type="Pfam" id="PF12704"/>
    </source>
</evidence>
<evidence type="ECO:0000313" key="11">
    <source>
        <dbReference type="Proteomes" id="UP001210231"/>
    </source>
</evidence>
<evidence type="ECO:0000259" key="8">
    <source>
        <dbReference type="Pfam" id="PF02687"/>
    </source>
</evidence>
<comment type="subcellular location">
    <subcellularLocation>
        <location evidence="1">Cell membrane</location>
        <topology evidence="1">Multi-pass membrane protein</topology>
    </subcellularLocation>
</comment>
<feature type="domain" description="MacB-like periplasmic core" evidence="9">
    <location>
        <begin position="15"/>
        <end position="204"/>
    </location>
</feature>
<keyword evidence="4 7" id="KW-0812">Transmembrane</keyword>